<dbReference type="RefSeq" id="WP_013538060.1">
    <property type="nucleotide sequence ID" value="NC_014926.1"/>
</dbReference>
<evidence type="ECO:0000313" key="2">
    <source>
        <dbReference type="Proteomes" id="UP000006362"/>
    </source>
</evidence>
<keyword evidence="2" id="KW-1185">Reference proteome</keyword>
<reference evidence="1" key="1">
    <citation type="submission" date="2011-01" db="EMBL/GenBank/DDBJ databases">
        <title>Complete sequence of chromosome of Thermovibrio ammonificans HB-1.</title>
        <authorList>
            <consortium name="US DOE Joint Genome Institute"/>
            <person name="Lucas S."/>
            <person name="Copeland A."/>
            <person name="Lapidus A."/>
            <person name="Cheng J.-F."/>
            <person name="Goodwin L."/>
            <person name="Pitluck S."/>
            <person name="Davenport K."/>
            <person name="Detter J.C."/>
            <person name="Han C."/>
            <person name="Tapia R."/>
            <person name="Land M."/>
            <person name="Hauser L."/>
            <person name="Kyrpides N."/>
            <person name="Ivanova N."/>
            <person name="Ovchinnikova G."/>
            <person name="Vetriani C."/>
            <person name="Woyke T."/>
        </authorList>
    </citation>
    <scope>NUCLEOTIDE SEQUENCE [LARGE SCALE GENOMIC DNA]</scope>
    <source>
        <strain evidence="1">HB-1</strain>
    </source>
</reference>
<dbReference type="eggNOG" id="ENOG5033IQB">
    <property type="taxonomic scope" value="Bacteria"/>
</dbReference>
<dbReference type="OrthoDB" id="14676at2"/>
<gene>
    <name evidence="1" type="ordered locus">Theam_1311</name>
</gene>
<dbReference type="AlphaFoldDB" id="E8T3E2"/>
<evidence type="ECO:0000313" key="1">
    <source>
        <dbReference type="EMBL" id="ADU97274.1"/>
    </source>
</evidence>
<dbReference type="STRING" id="648996.Theam_1311"/>
<dbReference type="EMBL" id="CP002444">
    <property type="protein sequence ID" value="ADU97274.1"/>
    <property type="molecule type" value="Genomic_DNA"/>
</dbReference>
<dbReference type="Proteomes" id="UP000006362">
    <property type="component" value="Chromosome"/>
</dbReference>
<organism evidence="1 2">
    <name type="scientific">Thermovibrio ammonificans (strain DSM 15698 / JCM 12110 / HB-1)</name>
    <dbReference type="NCBI Taxonomy" id="648996"/>
    <lineage>
        <taxon>Bacteria</taxon>
        <taxon>Pseudomonadati</taxon>
        <taxon>Aquificota</taxon>
        <taxon>Aquificia</taxon>
        <taxon>Desulfurobacteriales</taxon>
        <taxon>Desulfurobacteriaceae</taxon>
        <taxon>Thermovibrio</taxon>
    </lineage>
</organism>
<dbReference type="HOGENOM" id="CLU_2155972_0_0_0"/>
<sequence>MKVSQFLKENGLTHFVDGEPQGFTALPEVKGGAHRLRFFVKESEGRVSRCLFNASKRCKKLLALAEVTCRRAEELGRLPEPEELNSILELFSGERDVKKMRERLELVKRALER</sequence>
<name>E8T3E2_THEA1</name>
<accession>E8T3E2</accession>
<dbReference type="KEGG" id="tam:Theam_1311"/>
<proteinExistence type="predicted"/>
<protein>
    <submittedName>
        <fullName evidence="1">Uncharacterized protein</fullName>
    </submittedName>
</protein>